<comment type="caution">
    <text evidence="1">The sequence shown here is derived from an EMBL/GenBank/DDBJ whole genome shotgun (WGS) entry which is preliminary data.</text>
</comment>
<dbReference type="RefSeq" id="WP_103656745.1">
    <property type="nucleotide sequence ID" value="NZ_NXEJ01000001.1"/>
</dbReference>
<organism evidence="1 2">
    <name type="scientific">Agrobacterium rosae</name>
    <dbReference type="NCBI Taxonomy" id="1972867"/>
    <lineage>
        <taxon>Bacteria</taxon>
        <taxon>Pseudomonadati</taxon>
        <taxon>Pseudomonadota</taxon>
        <taxon>Alphaproteobacteria</taxon>
        <taxon>Hyphomicrobiales</taxon>
        <taxon>Rhizobiaceae</taxon>
        <taxon>Rhizobium/Agrobacterium group</taxon>
        <taxon>Agrobacterium</taxon>
    </lineage>
</organism>
<evidence type="ECO:0000313" key="1">
    <source>
        <dbReference type="EMBL" id="POO54269.1"/>
    </source>
</evidence>
<proteinExistence type="predicted"/>
<protein>
    <submittedName>
        <fullName evidence="1">Uncharacterized protein</fullName>
    </submittedName>
</protein>
<dbReference type="EMBL" id="NXEJ01000001">
    <property type="protein sequence ID" value="POO54269.1"/>
    <property type="molecule type" value="Genomic_DNA"/>
</dbReference>
<reference evidence="1 2" key="1">
    <citation type="journal article" date="2018" name="Syst. Appl. Microbiol.">
        <title>Agrobacterium rosae sp. nov., isolated from galls on different agricultural crops.</title>
        <authorList>
            <person name="Kuzmanovic N."/>
            <person name="Pulawska J."/>
            <person name="Smalla K."/>
            <person name="Nesme X."/>
        </authorList>
    </citation>
    <scope>NUCLEOTIDE SEQUENCE [LARGE SCALE GENOMIC DNA]</scope>
    <source>
        <strain evidence="1 2">NCPPB 1650</strain>
    </source>
</reference>
<gene>
    <name evidence="1" type="ORF">CPJ18_01830</name>
</gene>
<dbReference type="AlphaFoldDB" id="A0AAE5VRN8"/>
<dbReference type="GeneID" id="86878120"/>
<sequence length="101" mass="11529">MKQSEVLEFVVVPPYHKRHEIAASEASFTDFLRRRFRGYTFKIAGIAPVGDEDAFHAIPIMNFTDDEGTMRMCEPVQPWVLREIEDACAEFAGNKKLHLAS</sequence>
<accession>A0AAE5VRN8</accession>
<dbReference type="Proteomes" id="UP000237447">
    <property type="component" value="Unassembled WGS sequence"/>
</dbReference>
<name>A0AAE5VRN8_9HYPH</name>
<evidence type="ECO:0000313" key="2">
    <source>
        <dbReference type="Proteomes" id="UP000237447"/>
    </source>
</evidence>